<keyword evidence="12" id="KW-1185">Reference proteome</keyword>
<accession>A0A0N4U386</accession>
<evidence type="ECO:0000259" key="9">
    <source>
        <dbReference type="PROSITE" id="PS50156"/>
    </source>
</evidence>
<dbReference type="InterPro" id="IPR051697">
    <property type="entry name" value="Patched_domain-protein"/>
</dbReference>
<keyword evidence="7" id="KW-0325">Glycoprotein</keyword>
<feature type="domain" description="SSD" evidence="9">
    <location>
        <begin position="311"/>
        <end position="483"/>
    </location>
</feature>
<reference evidence="10 12" key="2">
    <citation type="submission" date="2018-11" db="EMBL/GenBank/DDBJ databases">
        <authorList>
            <consortium name="Pathogen Informatics"/>
        </authorList>
    </citation>
    <scope>NUCLEOTIDE SEQUENCE [LARGE SCALE GENOMIC DNA]</scope>
</reference>
<feature type="transmembrane region" description="Helical" evidence="8">
    <location>
        <begin position="470"/>
        <end position="489"/>
    </location>
</feature>
<evidence type="ECO:0000256" key="4">
    <source>
        <dbReference type="ARBA" id="ARBA00022692"/>
    </source>
</evidence>
<feature type="transmembrane region" description="Helical" evidence="8">
    <location>
        <begin position="531"/>
        <end position="551"/>
    </location>
</feature>
<evidence type="ECO:0000313" key="10">
    <source>
        <dbReference type="EMBL" id="VDN55569.1"/>
    </source>
</evidence>
<feature type="transmembrane region" description="Helical" evidence="8">
    <location>
        <begin position="338"/>
        <end position="361"/>
    </location>
</feature>
<dbReference type="GO" id="GO:0030659">
    <property type="term" value="C:cytoplasmic vesicle membrane"/>
    <property type="evidence" value="ECO:0007669"/>
    <property type="project" value="TreeGrafter"/>
</dbReference>
<feature type="transmembrane region" description="Helical" evidence="8">
    <location>
        <begin position="304"/>
        <end position="331"/>
    </location>
</feature>
<evidence type="ECO:0000256" key="7">
    <source>
        <dbReference type="ARBA" id="ARBA00023180"/>
    </source>
</evidence>
<dbReference type="PANTHER" id="PTHR10796:SF122">
    <property type="entry name" value="SSD DOMAIN-CONTAINING PROTEIN"/>
    <property type="match status" value="1"/>
</dbReference>
<gene>
    <name evidence="10" type="ORF">DME_LOCUS5542</name>
</gene>
<evidence type="ECO:0000256" key="3">
    <source>
        <dbReference type="ARBA" id="ARBA00022475"/>
    </source>
</evidence>
<feature type="transmembrane region" description="Helical" evidence="8">
    <location>
        <begin position="429"/>
        <end position="450"/>
    </location>
</feature>
<feature type="transmembrane region" description="Helical" evidence="8">
    <location>
        <begin position="762"/>
        <end position="787"/>
    </location>
</feature>
<dbReference type="GO" id="GO:0006897">
    <property type="term" value="P:endocytosis"/>
    <property type="evidence" value="ECO:0007669"/>
    <property type="project" value="TreeGrafter"/>
</dbReference>
<keyword evidence="6 8" id="KW-0472">Membrane</keyword>
<dbReference type="Proteomes" id="UP000038040">
    <property type="component" value="Unplaced"/>
</dbReference>
<dbReference type="SUPFAM" id="SSF82866">
    <property type="entry name" value="Multidrug efflux transporter AcrB transmembrane domain"/>
    <property type="match status" value="2"/>
</dbReference>
<keyword evidence="5 8" id="KW-1133">Transmembrane helix</keyword>
<evidence type="ECO:0000313" key="12">
    <source>
        <dbReference type="Proteomes" id="UP000274756"/>
    </source>
</evidence>
<feature type="transmembrane region" description="Helical" evidence="8">
    <location>
        <begin position="838"/>
        <end position="860"/>
    </location>
</feature>
<comment type="similarity">
    <text evidence="2">Belongs to the patched family.</text>
</comment>
<dbReference type="PROSITE" id="PS50156">
    <property type="entry name" value="SSD"/>
    <property type="match status" value="1"/>
</dbReference>
<evidence type="ECO:0000256" key="2">
    <source>
        <dbReference type="ARBA" id="ARBA00005585"/>
    </source>
</evidence>
<dbReference type="PANTHER" id="PTHR10796">
    <property type="entry name" value="PATCHED-RELATED"/>
    <property type="match status" value="1"/>
</dbReference>
<evidence type="ECO:0000256" key="8">
    <source>
        <dbReference type="SAM" id="Phobius"/>
    </source>
</evidence>
<dbReference type="InterPro" id="IPR003392">
    <property type="entry name" value="PTHD_SSD"/>
</dbReference>
<feature type="transmembrane region" description="Helical" evidence="8">
    <location>
        <begin position="706"/>
        <end position="729"/>
    </location>
</feature>
<dbReference type="WBParaSite" id="DME_0000118201-mRNA-1">
    <property type="protein sequence ID" value="DME_0000118201-mRNA-1"/>
    <property type="gene ID" value="DME_0000118201"/>
</dbReference>
<reference evidence="13" key="1">
    <citation type="submission" date="2017-02" db="UniProtKB">
        <authorList>
            <consortium name="WormBaseParasite"/>
        </authorList>
    </citation>
    <scope>IDENTIFICATION</scope>
</reference>
<sequence length="897" mass="101794">MIPSEIYSSNSNDEPFCIRLLIYLFRKLGEQITFHPWSFIITTIVVTAMCSSSIPLTKITNDVTDYTPYAARAREELEVAYEAFFSRKGQPILILIFITAKNGQSMLNIPQLNDTVRILDHAVNDIFLHNKHTNQSLSYNQLCTNFCDLNEPVRNFYYGLKISKSHNNTPLAIDLSFPVTTVLGMNFRVDNNFYGVKAEIERENGRKEIITLKELKSVKGRTIFDDERAKIKNNLRDIRMVLLQFRANKPADALQNEIERFELDVVEYFKKYIVTTNFSSEYVDVVIMTPLFATAEIVRSGLLLFPYVILGFIIMCIFSTFTTTISALLMSQMNLSKIAIAIMACVCPMMACGTGLGLLFWFGLRFGSTLCVTPFLVLAIGVDDAFLMINSWQRNKSLRSSFPYSISDFKENSSTNKLKARICTMLEDIGPSVTITTLTNVLAFGIGSLTPTPEIQLFCLGNAVTMTMDFIYQITFFTAIMVVAGKYEMTYEGKASIKSQNHSKENSLKSLLVNTFKSLVEKYCDILCSKLVTFVVILSLIIYWCISIYGAKNMTAELRPERLLVQDSDMVKAEDFESLPSSLGRFASNFWLRDFEEFIRVSDRSIDENQNNITSISTVTNELRYFLEWPEFRHWKGFLDLSTDENGQIILNKFFFTISSHGEELKQWSNRAILLQKLREVADNYSFFEVSIYDDDAKFLDLIGTLVVQTLQSSICTFVCMMFVCLLFIKRTSGAIIATFSIISTCLGIYGFLSIWDVNLDPIVMSAMIMSIGFSVDIPAHVTYHYYQRPLPSPKIRLYHCMCTIAFPILQAALSSLFCVLSVTYVELYMGKVFAKTMILIVTIGLAHGLIIIPTLFNALHLLQSFRAKKHNTIYDQSSLKTPPISAITIRTSGIHT</sequence>
<evidence type="ECO:0000313" key="11">
    <source>
        <dbReference type="Proteomes" id="UP000038040"/>
    </source>
</evidence>
<dbReference type="GO" id="GO:0005886">
    <property type="term" value="C:plasma membrane"/>
    <property type="evidence" value="ECO:0007669"/>
    <property type="project" value="UniProtKB-SubCell"/>
</dbReference>
<feature type="transmembrane region" description="Helical" evidence="8">
    <location>
        <begin position="367"/>
        <end position="389"/>
    </location>
</feature>
<dbReference type="Gene3D" id="1.20.1640.10">
    <property type="entry name" value="Multidrug efflux transporter AcrB transmembrane domain"/>
    <property type="match status" value="2"/>
</dbReference>
<proteinExistence type="inferred from homology"/>
<dbReference type="FunFam" id="1.20.1640.10:FF:000013">
    <property type="entry name" value="PaTched Related family"/>
    <property type="match status" value="1"/>
</dbReference>
<dbReference type="GO" id="GO:0018996">
    <property type="term" value="P:molting cycle, collagen and cuticulin-based cuticle"/>
    <property type="evidence" value="ECO:0007669"/>
    <property type="project" value="TreeGrafter"/>
</dbReference>
<dbReference type="EMBL" id="UYYG01001152">
    <property type="protein sequence ID" value="VDN55569.1"/>
    <property type="molecule type" value="Genomic_DNA"/>
</dbReference>
<dbReference type="OrthoDB" id="6510177at2759"/>
<feature type="transmembrane region" description="Helical" evidence="8">
    <location>
        <begin position="736"/>
        <end position="756"/>
    </location>
</feature>
<dbReference type="InterPro" id="IPR000731">
    <property type="entry name" value="SSD"/>
</dbReference>
<keyword evidence="3" id="KW-1003">Cell membrane</keyword>
<evidence type="ECO:0000256" key="1">
    <source>
        <dbReference type="ARBA" id="ARBA00004651"/>
    </source>
</evidence>
<protein>
    <submittedName>
        <fullName evidence="13">SSD domain-containing protein</fullName>
    </submittedName>
</protein>
<dbReference type="Pfam" id="PF02460">
    <property type="entry name" value="Patched"/>
    <property type="match status" value="1"/>
</dbReference>
<name>A0A0N4U386_DRAME</name>
<feature type="transmembrane region" description="Helical" evidence="8">
    <location>
        <begin position="799"/>
        <end position="826"/>
    </location>
</feature>
<evidence type="ECO:0000256" key="6">
    <source>
        <dbReference type="ARBA" id="ARBA00023136"/>
    </source>
</evidence>
<evidence type="ECO:0000256" key="5">
    <source>
        <dbReference type="ARBA" id="ARBA00022989"/>
    </source>
</evidence>
<dbReference type="Proteomes" id="UP000274756">
    <property type="component" value="Unassembled WGS sequence"/>
</dbReference>
<organism evidence="11 13">
    <name type="scientific">Dracunculus medinensis</name>
    <name type="common">Guinea worm</name>
    <dbReference type="NCBI Taxonomy" id="318479"/>
    <lineage>
        <taxon>Eukaryota</taxon>
        <taxon>Metazoa</taxon>
        <taxon>Ecdysozoa</taxon>
        <taxon>Nematoda</taxon>
        <taxon>Chromadorea</taxon>
        <taxon>Rhabditida</taxon>
        <taxon>Spirurina</taxon>
        <taxon>Dracunculoidea</taxon>
        <taxon>Dracunculidae</taxon>
        <taxon>Dracunculus</taxon>
    </lineage>
</organism>
<comment type="subcellular location">
    <subcellularLocation>
        <location evidence="1">Cell membrane</location>
        <topology evidence="1">Multi-pass membrane protein</topology>
    </subcellularLocation>
</comment>
<keyword evidence="4 8" id="KW-0812">Transmembrane</keyword>
<dbReference type="AlphaFoldDB" id="A0A0N4U386"/>
<evidence type="ECO:0000313" key="13">
    <source>
        <dbReference type="WBParaSite" id="DME_0000118201-mRNA-1"/>
    </source>
</evidence>